<name>A0A223RTZ5_9ACTN</name>
<dbReference type="Pfam" id="PF19054">
    <property type="entry name" value="DUF5753"/>
    <property type="match status" value="1"/>
</dbReference>
<protein>
    <recommendedName>
        <fullName evidence="1">HTH cro/C1-type domain-containing protein</fullName>
    </recommendedName>
</protein>
<dbReference type="KEGG" id="aey:CDG81_14595"/>
<gene>
    <name evidence="2" type="ORF">CDG81_14595</name>
</gene>
<dbReference type="Proteomes" id="UP000215043">
    <property type="component" value="Chromosome"/>
</dbReference>
<dbReference type="AlphaFoldDB" id="A0A223RTZ5"/>
<evidence type="ECO:0000313" key="3">
    <source>
        <dbReference type="Proteomes" id="UP000215043"/>
    </source>
</evidence>
<dbReference type="EMBL" id="CP022752">
    <property type="protein sequence ID" value="ASU79314.1"/>
    <property type="molecule type" value="Genomic_DNA"/>
</dbReference>
<dbReference type="Pfam" id="PF13560">
    <property type="entry name" value="HTH_31"/>
    <property type="match status" value="1"/>
</dbReference>
<organism evidence="2 3">
    <name type="scientific">Actinopolyspora erythraea</name>
    <dbReference type="NCBI Taxonomy" id="414996"/>
    <lineage>
        <taxon>Bacteria</taxon>
        <taxon>Bacillati</taxon>
        <taxon>Actinomycetota</taxon>
        <taxon>Actinomycetes</taxon>
        <taxon>Actinopolysporales</taxon>
        <taxon>Actinopolysporaceae</taxon>
        <taxon>Actinopolyspora</taxon>
    </lineage>
</organism>
<dbReference type="SUPFAM" id="SSF47413">
    <property type="entry name" value="lambda repressor-like DNA-binding domains"/>
    <property type="match status" value="1"/>
</dbReference>
<accession>A0A223RTZ5</accession>
<dbReference type="InterPro" id="IPR010982">
    <property type="entry name" value="Lambda_DNA-bd_dom_sf"/>
</dbReference>
<feature type="domain" description="HTH cro/C1-type" evidence="1">
    <location>
        <begin position="18"/>
        <end position="79"/>
    </location>
</feature>
<proteinExistence type="predicted"/>
<dbReference type="GO" id="GO:0003677">
    <property type="term" value="F:DNA binding"/>
    <property type="evidence" value="ECO:0007669"/>
    <property type="project" value="InterPro"/>
</dbReference>
<dbReference type="InterPro" id="IPR043917">
    <property type="entry name" value="DUF5753"/>
</dbReference>
<reference evidence="2 3" key="1">
    <citation type="submission" date="2017-08" db="EMBL/GenBank/DDBJ databases">
        <title>The complete genome sequence of moderately halophilic actinomycete Actinopolyspora erythraea YIM 90600, the producer of novel erythromycin, novel actinopolysporins A-C and tubercidin.</title>
        <authorList>
            <person name="Yin M."/>
            <person name="Tang S."/>
        </authorList>
    </citation>
    <scope>NUCLEOTIDE SEQUENCE [LARGE SCALE GENOMIC DNA]</scope>
    <source>
        <strain evidence="2 3">YIM 90600</strain>
    </source>
</reference>
<dbReference type="InterPro" id="IPR001387">
    <property type="entry name" value="Cro/C1-type_HTH"/>
</dbReference>
<sequence>MMTSRSDAGWLRRRVGRELRTLRERAPERVGRRISTSEAATELGCTQPKITSMEQGKYRLQWRDVRDLLELYGATDSEKTRLVNWAKRSNEPIWWAPFSEVVEDWFAELIGGEGEAEREITYEHGLIPGLLQTRKYIEALTRASPVVNQQYHDLVVGLRIERQHRLFDDEYPLKLEALIEESVLSRPVGSEGVMREQFAHLVSLGNYDNIDIRVVPTSAGAHAAIDGSFILLEFEEFQPAVYLQQHPVVGARYSDEREVADVYTDIAKQVRDVAYSQEVSLELIDSMSRDFSG</sequence>
<evidence type="ECO:0000259" key="1">
    <source>
        <dbReference type="SMART" id="SM00530"/>
    </source>
</evidence>
<evidence type="ECO:0000313" key="2">
    <source>
        <dbReference type="EMBL" id="ASU79314.1"/>
    </source>
</evidence>
<dbReference type="SMART" id="SM00530">
    <property type="entry name" value="HTH_XRE"/>
    <property type="match status" value="1"/>
</dbReference>